<dbReference type="PANTHER" id="PTHR30483">
    <property type="entry name" value="LEUCINE-SPECIFIC-BINDING PROTEIN"/>
    <property type="match status" value="1"/>
</dbReference>
<sequence length="412" mass="44959">MNLKKFIVPAIVLAMGTASFSAYAAEKVVKIGNILPLSGPSASVGIQGKQAREMAVDEINKAGGIKALGGAKLKLLFADSKGDPTTGVTETERFINTEKVSILTGAWNSSVTYPATQVAERYGIPFVVEVSVRDTITERGFKNVFRIAAKDSWWTRDQFRFLADMQKEFKTPIKKVAFVYENGDWGTGFAEKWRGLAKAAGYQVVLDEPYPSTASDLTPVVLKLKRSNPDVVFMTSNAADAILLTKTMTDLKVNVKAIVTSGGGHADPSYLEAVGKNAEYLFDIVEWETDLNRPGLKETNDKFKKLYGYNLTGEAVDAYAAMYLIKDVLERAKSTDPNALRAALAATNLKGGKTGLLAYDSIQFDQTGQNKNASLVVVQVRTGKDGKMDRISVWPKNVRRAGYKVVFPQPGK</sequence>
<reference evidence="5 6" key="1">
    <citation type="submission" date="2019-03" db="EMBL/GenBank/DDBJ databases">
        <title>Genomic Encyclopedia of Type Strains, Phase IV (KMG-IV): sequencing the most valuable type-strain genomes for metagenomic binning, comparative biology and taxonomic classification.</title>
        <authorList>
            <person name="Goeker M."/>
        </authorList>
    </citation>
    <scope>NUCLEOTIDE SEQUENCE [LARGE SCALE GENOMIC DNA]</scope>
    <source>
        <strain evidence="5 6">DSM 24984</strain>
    </source>
</reference>
<evidence type="ECO:0000256" key="2">
    <source>
        <dbReference type="ARBA" id="ARBA00022729"/>
    </source>
</evidence>
<dbReference type="EMBL" id="SMGG01000003">
    <property type="protein sequence ID" value="TCK62049.1"/>
    <property type="molecule type" value="Genomic_DNA"/>
</dbReference>
<evidence type="ECO:0000259" key="4">
    <source>
        <dbReference type="Pfam" id="PF13458"/>
    </source>
</evidence>
<dbReference type="InterPro" id="IPR028082">
    <property type="entry name" value="Peripla_BP_I"/>
</dbReference>
<organism evidence="5 6">
    <name type="scientific">Seleniivibrio woodruffii</name>
    <dbReference type="NCBI Taxonomy" id="1078050"/>
    <lineage>
        <taxon>Bacteria</taxon>
        <taxon>Pseudomonadati</taxon>
        <taxon>Deferribacterota</taxon>
        <taxon>Deferribacteres</taxon>
        <taxon>Deferribacterales</taxon>
        <taxon>Geovibrionaceae</taxon>
        <taxon>Seleniivibrio</taxon>
    </lineage>
</organism>
<dbReference type="InterPro" id="IPR051010">
    <property type="entry name" value="BCAA_transport"/>
</dbReference>
<proteinExistence type="inferred from homology"/>
<dbReference type="Pfam" id="PF13458">
    <property type="entry name" value="Peripla_BP_6"/>
    <property type="match status" value="1"/>
</dbReference>
<evidence type="ECO:0000313" key="5">
    <source>
        <dbReference type="EMBL" id="TCK62049.1"/>
    </source>
</evidence>
<evidence type="ECO:0000313" key="6">
    <source>
        <dbReference type="Proteomes" id="UP000294614"/>
    </source>
</evidence>
<comment type="caution">
    <text evidence="5">The sequence shown here is derived from an EMBL/GenBank/DDBJ whole genome shotgun (WGS) entry which is preliminary data.</text>
</comment>
<evidence type="ECO:0000256" key="1">
    <source>
        <dbReference type="ARBA" id="ARBA00010062"/>
    </source>
</evidence>
<dbReference type="SUPFAM" id="SSF53822">
    <property type="entry name" value="Periplasmic binding protein-like I"/>
    <property type="match status" value="1"/>
</dbReference>
<comment type="similarity">
    <text evidence="1">Belongs to the leucine-binding protein family.</text>
</comment>
<keyword evidence="2 3" id="KW-0732">Signal</keyword>
<dbReference type="AlphaFoldDB" id="A0A4R1KFG4"/>
<dbReference type="OrthoDB" id="9783240at2"/>
<gene>
    <name evidence="5" type="ORF">C8D98_0558</name>
</gene>
<dbReference type="InterPro" id="IPR028081">
    <property type="entry name" value="Leu-bd"/>
</dbReference>
<name>A0A4R1KFG4_9BACT</name>
<dbReference type="CDD" id="cd06340">
    <property type="entry name" value="PBP1_ABC_ligand_binding-like"/>
    <property type="match status" value="1"/>
</dbReference>
<feature type="domain" description="Leucine-binding protein" evidence="4">
    <location>
        <begin position="29"/>
        <end position="383"/>
    </location>
</feature>
<keyword evidence="6" id="KW-1185">Reference proteome</keyword>
<accession>A0A4R1KFG4</accession>
<dbReference type="Proteomes" id="UP000294614">
    <property type="component" value="Unassembled WGS sequence"/>
</dbReference>
<dbReference type="Gene3D" id="3.40.50.2300">
    <property type="match status" value="2"/>
</dbReference>
<feature type="signal peptide" evidence="3">
    <location>
        <begin position="1"/>
        <end position="24"/>
    </location>
</feature>
<evidence type="ECO:0000256" key="3">
    <source>
        <dbReference type="SAM" id="SignalP"/>
    </source>
</evidence>
<protein>
    <submittedName>
        <fullName evidence="5">Amino acid/amide ABC transporter substrate-binding protein (HAAT family)</fullName>
    </submittedName>
</protein>
<feature type="chain" id="PRO_5020617630" evidence="3">
    <location>
        <begin position="25"/>
        <end position="412"/>
    </location>
</feature>
<dbReference type="RefSeq" id="WP_132871802.1">
    <property type="nucleotide sequence ID" value="NZ_JAJUHT010000002.1"/>
</dbReference>